<evidence type="ECO:0000256" key="1">
    <source>
        <dbReference type="SAM" id="Phobius"/>
    </source>
</evidence>
<name>A0A6A3B4E6_HIBSY</name>
<evidence type="ECO:0000313" key="3">
    <source>
        <dbReference type="Proteomes" id="UP000436088"/>
    </source>
</evidence>
<gene>
    <name evidence="2" type="ORF">F3Y22_tig00110280pilonHSYRG00022</name>
</gene>
<protein>
    <submittedName>
        <fullName evidence="2">Plastidic type i signal peptidase 1 isoform 2</fullName>
    </submittedName>
</protein>
<organism evidence="2 3">
    <name type="scientific">Hibiscus syriacus</name>
    <name type="common">Rose of Sharon</name>
    <dbReference type="NCBI Taxonomy" id="106335"/>
    <lineage>
        <taxon>Eukaryota</taxon>
        <taxon>Viridiplantae</taxon>
        <taxon>Streptophyta</taxon>
        <taxon>Embryophyta</taxon>
        <taxon>Tracheophyta</taxon>
        <taxon>Spermatophyta</taxon>
        <taxon>Magnoliopsida</taxon>
        <taxon>eudicotyledons</taxon>
        <taxon>Gunneridae</taxon>
        <taxon>Pentapetalae</taxon>
        <taxon>rosids</taxon>
        <taxon>malvids</taxon>
        <taxon>Malvales</taxon>
        <taxon>Malvaceae</taxon>
        <taxon>Malvoideae</taxon>
        <taxon>Hibiscus</taxon>
    </lineage>
</organism>
<keyword evidence="3" id="KW-1185">Reference proteome</keyword>
<keyword evidence="1" id="KW-1133">Transmembrane helix</keyword>
<keyword evidence="1" id="KW-0472">Membrane</keyword>
<sequence>MVLRPCALYKSLITFPSLKWMRCQSWGFLRWPGLGGFFRFLVIALLWTMFSEIHFILFSSMYPTLCVGDRSLPKRLKSVDDFGFGSSSSSKMSSYAMQVHHGSLYVNSVEQQENFIAE</sequence>
<dbReference type="Proteomes" id="UP000436088">
    <property type="component" value="Unassembled WGS sequence"/>
</dbReference>
<feature type="transmembrane region" description="Helical" evidence="1">
    <location>
        <begin position="37"/>
        <end position="58"/>
    </location>
</feature>
<evidence type="ECO:0000313" key="2">
    <source>
        <dbReference type="EMBL" id="KAE8711646.1"/>
    </source>
</evidence>
<reference evidence="2" key="1">
    <citation type="submission" date="2019-09" db="EMBL/GenBank/DDBJ databases">
        <title>Draft genome information of white flower Hibiscus syriacus.</title>
        <authorList>
            <person name="Kim Y.-M."/>
        </authorList>
    </citation>
    <scope>NUCLEOTIDE SEQUENCE [LARGE SCALE GENOMIC DNA]</scope>
    <source>
        <strain evidence="2">YM2019G1</strain>
    </source>
</reference>
<accession>A0A6A3B4E6</accession>
<dbReference type="EMBL" id="VEPZ02000909">
    <property type="protein sequence ID" value="KAE8711646.1"/>
    <property type="molecule type" value="Genomic_DNA"/>
</dbReference>
<comment type="caution">
    <text evidence="2">The sequence shown here is derived from an EMBL/GenBank/DDBJ whole genome shotgun (WGS) entry which is preliminary data.</text>
</comment>
<proteinExistence type="predicted"/>
<dbReference type="AlphaFoldDB" id="A0A6A3B4E6"/>
<keyword evidence="1" id="KW-0812">Transmembrane</keyword>